<protein>
    <submittedName>
        <fullName evidence="3">Type 1 fimbrial protein</fullName>
    </submittedName>
</protein>
<organism evidence="3">
    <name type="scientific">Salmonella enterica subsp. enterica serovar Durham</name>
    <dbReference type="NCBI Taxonomy" id="1954178"/>
    <lineage>
        <taxon>Bacteria</taxon>
        <taxon>Pseudomonadati</taxon>
        <taxon>Pseudomonadota</taxon>
        <taxon>Gammaproteobacteria</taxon>
        <taxon>Enterobacterales</taxon>
        <taxon>Enterobacteriaceae</taxon>
        <taxon>Salmonella</taxon>
    </lineage>
</organism>
<dbReference type="InterPro" id="IPR050263">
    <property type="entry name" value="Bact_Fimbrial_Adh_Pro"/>
</dbReference>
<reference evidence="3" key="1">
    <citation type="submission" date="2019-03" db="EMBL/GenBank/DDBJ databases">
        <authorList>
            <person name="Ashton P.M."/>
            <person name="Dallman T."/>
            <person name="Nair S."/>
            <person name="De Pinna E."/>
            <person name="Peters T."/>
            <person name="Grant K."/>
        </authorList>
    </citation>
    <scope>NUCLEOTIDE SEQUENCE</scope>
    <source>
        <strain evidence="3">121460</strain>
    </source>
</reference>
<sequence length="170" mass="17909">MKKFVANVTIMTIFGLSSIVAFAQQGNTGKVTFSGDVVESPCNLAPGQDGTDIKVPFGQLSMARLNDGKVFTKDFHINLQDCDLGNKKAQITFSSTDLITGKNLLGTRGSATGLGLGLSGIVFNTPANVPLLPKGDNTLTYTVTAQRVDNGKAVTAGTFQSIANFLISYQ</sequence>
<gene>
    <name evidence="3" type="ORF">E2Q46_22690</name>
</gene>
<evidence type="ECO:0000259" key="2">
    <source>
        <dbReference type="Pfam" id="PF00419"/>
    </source>
</evidence>
<comment type="caution">
    <text evidence="3">The sequence shown here is derived from an EMBL/GenBank/DDBJ whole genome shotgun (WGS) entry which is preliminary data.</text>
</comment>
<dbReference type="PANTHER" id="PTHR33420">
    <property type="entry name" value="FIMBRIAL SUBUNIT ELFA-RELATED"/>
    <property type="match status" value="1"/>
</dbReference>
<dbReference type="InterPro" id="IPR036937">
    <property type="entry name" value="Adhesion_dom_fimbrial_sf"/>
</dbReference>
<dbReference type="InterPro" id="IPR000259">
    <property type="entry name" value="Adhesion_dom_fimbrial"/>
</dbReference>
<evidence type="ECO:0000313" key="3">
    <source>
        <dbReference type="EMBL" id="ECD6444801.1"/>
    </source>
</evidence>
<dbReference type="Gene3D" id="2.60.40.1090">
    <property type="entry name" value="Fimbrial-type adhesion domain"/>
    <property type="match status" value="1"/>
</dbReference>
<name>A0A5H8S2N6_SALET</name>
<dbReference type="AlphaFoldDB" id="A0A5H8S2N6"/>
<dbReference type="EMBL" id="AAIFJK010000049">
    <property type="protein sequence ID" value="ECD6444801.1"/>
    <property type="molecule type" value="Genomic_DNA"/>
</dbReference>
<dbReference type="GO" id="GO:0043709">
    <property type="term" value="P:cell adhesion involved in single-species biofilm formation"/>
    <property type="evidence" value="ECO:0007669"/>
    <property type="project" value="TreeGrafter"/>
</dbReference>
<dbReference type="PANTHER" id="PTHR33420:SF11">
    <property type="entry name" value="FIMBRIAL-LIKE PROTEIN"/>
    <property type="match status" value="1"/>
</dbReference>
<feature type="signal peptide" evidence="1">
    <location>
        <begin position="1"/>
        <end position="23"/>
    </location>
</feature>
<dbReference type="InterPro" id="IPR008966">
    <property type="entry name" value="Adhesion_dom_sf"/>
</dbReference>
<keyword evidence="1" id="KW-0732">Signal</keyword>
<dbReference type="GO" id="GO:0009289">
    <property type="term" value="C:pilus"/>
    <property type="evidence" value="ECO:0007669"/>
    <property type="project" value="InterPro"/>
</dbReference>
<accession>A0A5H8S2N6</accession>
<proteinExistence type="predicted"/>
<evidence type="ECO:0000256" key="1">
    <source>
        <dbReference type="SAM" id="SignalP"/>
    </source>
</evidence>
<feature type="domain" description="Fimbrial-type adhesion" evidence="2">
    <location>
        <begin position="32"/>
        <end position="170"/>
    </location>
</feature>
<dbReference type="Pfam" id="PF00419">
    <property type="entry name" value="Fimbrial"/>
    <property type="match status" value="1"/>
</dbReference>
<feature type="chain" id="PRO_5023896345" evidence="1">
    <location>
        <begin position="24"/>
        <end position="170"/>
    </location>
</feature>
<dbReference type="SUPFAM" id="SSF49401">
    <property type="entry name" value="Bacterial adhesins"/>
    <property type="match status" value="1"/>
</dbReference>